<dbReference type="Gene3D" id="1.10.3810.10">
    <property type="entry name" value="Biosynthetic peptidoglycan transglycosylase-like"/>
    <property type="match status" value="1"/>
</dbReference>
<keyword evidence="3" id="KW-0328">Glycosyltransferase</keyword>
<evidence type="ECO:0000256" key="1">
    <source>
        <dbReference type="ARBA" id="ARBA00022645"/>
    </source>
</evidence>
<feature type="domain" description="PASTA" evidence="10">
    <location>
        <begin position="692"/>
        <end position="760"/>
    </location>
</feature>
<keyword evidence="9" id="KW-1133">Transmembrane helix</keyword>
<evidence type="ECO:0000256" key="3">
    <source>
        <dbReference type="ARBA" id="ARBA00022676"/>
    </source>
</evidence>
<keyword evidence="1 11" id="KW-0121">Carboxypeptidase</keyword>
<name>A0ABQ5MUA6_9MICC</name>
<sequence length="772" mass="82304">MGRKKTASTSLGELMESAQAGYAEPDRTWRRRVAVWAGAVAVVALSVGTLVAPGAVAVAAGANTLVNLWEELPSDVPLDRSLPQHTVLLDNKGKEFARFYSENRIDVELKSVSRTFRDTLVGTEDVRFYEHHGVDPYGVTRALVNNAVSSNTQGASTLTQQLVQNIMVNNARDEAEQSVATGDTYNAKIRESKYAVHLEQTLSKDEILKMYINAVYFGNRAYGVEAAARIYFNTTAAKLNLQQSALLVGMLKGPGVYDPFLHPEAATSRRNTVLGVLEKNGTITAAEADAARKAPLELERGSVPSSCGDSEYPFYCELVREEILENRAFGATPEERADRLSRGGMVLTTGLDRQAMDAGRKAVTKALGDKNRAALGVAVVEPGTGHIAAVTQNRGWGQGKGKTQVVYAKSEFQVGSSMKPIVLGAALSEGVPASQRYNSSGPYYSPALDDPAEGFHNYGFINYGNIDAYEAIRKSVNVYFVKLIERTGVIDVAKFAETLGITSIPTESLSGHEASLALGAYEVSPLEMANAYASFVSGGVVCNPVTITKAVRTDNGEELPVPDTDCHQGIDPGVADTVADALKEPFKSGGTLSGLGKLKGREAGAKTGTTNDFSANWIVGLTPQLSTAVWLGDPRGGGQYPLDKVDAYDTTYYDLTGSEVAGPVWKATMEGALKGRSAEPLPDAASVGLGMQTEKSIPDVRGMRVDEAITVLLRNNLTPVVNEETAKPNPLQPPGVVVAQTPRAGGSLRYRQEVSITLSDGSDTAITVPDKG</sequence>
<keyword evidence="2" id="KW-0645">Protease</keyword>
<dbReference type="PANTHER" id="PTHR32282">
    <property type="entry name" value="BINDING PROTEIN TRANSPEPTIDASE, PUTATIVE-RELATED"/>
    <property type="match status" value="1"/>
</dbReference>
<dbReference type="Gene3D" id="3.30.10.20">
    <property type="match status" value="1"/>
</dbReference>
<dbReference type="InterPro" id="IPR012338">
    <property type="entry name" value="Beta-lactam/transpept-like"/>
</dbReference>
<comment type="caution">
    <text evidence="11">The sequence shown here is derived from an EMBL/GenBank/DDBJ whole genome shotgun (WGS) entry which is preliminary data.</text>
</comment>
<keyword evidence="6" id="KW-0511">Multifunctional enzyme</keyword>
<evidence type="ECO:0000256" key="9">
    <source>
        <dbReference type="SAM" id="Phobius"/>
    </source>
</evidence>
<dbReference type="SUPFAM" id="SSF56601">
    <property type="entry name" value="beta-lactamase/transpeptidase-like"/>
    <property type="match status" value="1"/>
</dbReference>
<dbReference type="PROSITE" id="PS51178">
    <property type="entry name" value="PASTA"/>
    <property type="match status" value="1"/>
</dbReference>
<organism evidence="11 12">
    <name type="scientific">Arthrobacter mangrovi</name>
    <dbReference type="NCBI Taxonomy" id="2966350"/>
    <lineage>
        <taxon>Bacteria</taxon>
        <taxon>Bacillati</taxon>
        <taxon>Actinomycetota</taxon>
        <taxon>Actinomycetes</taxon>
        <taxon>Micrococcales</taxon>
        <taxon>Micrococcaceae</taxon>
        <taxon>Arthrobacter</taxon>
    </lineage>
</organism>
<evidence type="ECO:0000256" key="6">
    <source>
        <dbReference type="ARBA" id="ARBA00023268"/>
    </source>
</evidence>
<comment type="catalytic activity">
    <reaction evidence="8">
        <text>[GlcNAc-(1-&gt;4)-Mur2Ac(oyl-L-Ala-gamma-D-Glu-L-Lys-D-Ala-D-Ala)](n)-di-trans,octa-cis-undecaprenyl diphosphate + beta-D-GlcNAc-(1-&gt;4)-Mur2Ac(oyl-L-Ala-gamma-D-Glu-L-Lys-D-Ala-D-Ala)-di-trans,octa-cis-undecaprenyl diphosphate = [GlcNAc-(1-&gt;4)-Mur2Ac(oyl-L-Ala-gamma-D-Glu-L-Lys-D-Ala-D-Ala)](n+1)-di-trans,octa-cis-undecaprenyl diphosphate + di-trans,octa-cis-undecaprenyl diphosphate + H(+)</text>
        <dbReference type="Rhea" id="RHEA:23708"/>
        <dbReference type="Rhea" id="RHEA-COMP:9602"/>
        <dbReference type="Rhea" id="RHEA-COMP:9603"/>
        <dbReference type="ChEBI" id="CHEBI:15378"/>
        <dbReference type="ChEBI" id="CHEBI:58405"/>
        <dbReference type="ChEBI" id="CHEBI:60033"/>
        <dbReference type="ChEBI" id="CHEBI:78435"/>
        <dbReference type="EC" id="2.4.99.28"/>
    </reaction>
</comment>
<evidence type="ECO:0000256" key="8">
    <source>
        <dbReference type="ARBA" id="ARBA00049902"/>
    </source>
</evidence>
<dbReference type="InterPro" id="IPR023346">
    <property type="entry name" value="Lysozyme-like_dom_sf"/>
</dbReference>
<keyword evidence="5" id="KW-0378">Hydrolase</keyword>
<dbReference type="InterPro" id="IPR001264">
    <property type="entry name" value="Glyco_trans_51"/>
</dbReference>
<dbReference type="SMART" id="SM00740">
    <property type="entry name" value="PASTA"/>
    <property type="match status" value="1"/>
</dbReference>
<reference evidence="11 12" key="1">
    <citation type="journal article" date="2023" name="Int. J. Syst. Evol. Microbiol.">
        <title>Arthrobacter mangrovi sp. nov., an actinobacterium isolated from the rhizosphere of a mangrove.</title>
        <authorList>
            <person name="Hamada M."/>
            <person name="Saitou S."/>
            <person name="Enomoto N."/>
            <person name="Nanri K."/>
            <person name="Hidaka K."/>
            <person name="Miura T."/>
            <person name="Tamura T."/>
        </authorList>
    </citation>
    <scope>NUCLEOTIDE SEQUENCE [LARGE SCALE GENOMIC DNA]</scope>
    <source>
        <strain evidence="11 12">NBRC 112813</strain>
    </source>
</reference>
<evidence type="ECO:0000313" key="11">
    <source>
        <dbReference type="EMBL" id="GLB67561.1"/>
    </source>
</evidence>
<dbReference type="RefSeq" id="WP_264795679.1">
    <property type="nucleotide sequence ID" value="NZ_BRVS01000008.1"/>
</dbReference>
<keyword evidence="12" id="KW-1185">Reference proteome</keyword>
<dbReference type="InterPro" id="IPR001460">
    <property type="entry name" value="PCN-bd_Tpept"/>
</dbReference>
<gene>
    <name evidence="11" type="ORF">AHIS1636_20010</name>
</gene>
<dbReference type="Proteomes" id="UP001209654">
    <property type="component" value="Unassembled WGS sequence"/>
</dbReference>
<proteinExistence type="predicted"/>
<dbReference type="Pfam" id="PF03793">
    <property type="entry name" value="PASTA"/>
    <property type="match status" value="1"/>
</dbReference>
<dbReference type="Pfam" id="PF00905">
    <property type="entry name" value="Transpeptidase"/>
    <property type="match status" value="1"/>
</dbReference>
<dbReference type="SUPFAM" id="SSF53955">
    <property type="entry name" value="Lysozyme-like"/>
    <property type="match status" value="1"/>
</dbReference>
<dbReference type="Gene3D" id="3.40.710.10">
    <property type="entry name" value="DD-peptidase/beta-lactamase superfamily"/>
    <property type="match status" value="1"/>
</dbReference>
<protein>
    <submittedName>
        <fullName evidence="11">Carboxypeptidase</fullName>
    </submittedName>
</protein>
<evidence type="ECO:0000256" key="4">
    <source>
        <dbReference type="ARBA" id="ARBA00022679"/>
    </source>
</evidence>
<comment type="catalytic activity">
    <reaction evidence="7">
        <text>Preferential cleavage: (Ac)2-L-Lys-D-Ala-|-D-Ala. Also transpeptidation of peptidyl-alanyl moieties that are N-acyl substituents of D-alanine.</text>
        <dbReference type="EC" id="3.4.16.4"/>
    </reaction>
</comment>
<dbReference type="InterPro" id="IPR050396">
    <property type="entry name" value="Glycosyltr_51/Transpeptidase"/>
</dbReference>
<evidence type="ECO:0000256" key="5">
    <source>
        <dbReference type="ARBA" id="ARBA00022801"/>
    </source>
</evidence>
<dbReference type="CDD" id="cd06577">
    <property type="entry name" value="PASTA_pknB"/>
    <property type="match status" value="1"/>
</dbReference>
<feature type="transmembrane region" description="Helical" evidence="9">
    <location>
        <begin position="33"/>
        <end position="56"/>
    </location>
</feature>
<dbReference type="PANTHER" id="PTHR32282:SF33">
    <property type="entry name" value="PEPTIDOGLYCAN GLYCOSYLTRANSFERASE"/>
    <property type="match status" value="1"/>
</dbReference>
<keyword evidence="4" id="KW-0808">Transferase</keyword>
<dbReference type="Pfam" id="PF00912">
    <property type="entry name" value="Transgly"/>
    <property type="match status" value="1"/>
</dbReference>
<keyword evidence="9" id="KW-0812">Transmembrane</keyword>
<evidence type="ECO:0000259" key="10">
    <source>
        <dbReference type="PROSITE" id="PS51178"/>
    </source>
</evidence>
<dbReference type="GO" id="GO:0004180">
    <property type="term" value="F:carboxypeptidase activity"/>
    <property type="evidence" value="ECO:0007669"/>
    <property type="project" value="UniProtKB-KW"/>
</dbReference>
<dbReference type="EMBL" id="BRVS01000008">
    <property type="protein sequence ID" value="GLB67561.1"/>
    <property type="molecule type" value="Genomic_DNA"/>
</dbReference>
<evidence type="ECO:0000313" key="12">
    <source>
        <dbReference type="Proteomes" id="UP001209654"/>
    </source>
</evidence>
<dbReference type="InterPro" id="IPR036950">
    <property type="entry name" value="PBP_transglycosylase"/>
</dbReference>
<evidence type="ECO:0000256" key="2">
    <source>
        <dbReference type="ARBA" id="ARBA00022670"/>
    </source>
</evidence>
<evidence type="ECO:0000256" key="7">
    <source>
        <dbReference type="ARBA" id="ARBA00034000"/>
    </source>
</evidence>
<keyword evidence="9" id="KW-0472">Membrane</keyword>
<dbReference type="InterPro" id="IPR005543">
    <property type="entry name" value="PASTA_dom"/>
</dbReference>
<accession>A0ABQ5MUA6</accession>